<evidence type="ECO:0000313" key="16">
    <source>
        <dbReference type="Proteomes" id="UP000825002"/>
    </source>
</evidence>
<dbReference type="Gene3D" id="1.20.1070.10">
    <property type="entry name" value="Rhodopsin 7-helix transmembrane proteins"/>
    <property type="match status" value="2"/>
</dbReference>
<dbReference type="PROSITE" id="PS50262">
    <property type="entry name" value="G_PROTEIN_RECEP_F1_2"/>
    <property type="match status" value="1"/>
</dbReference>
<evidence type="ECO:0000256" key="11">
    <source>
        <dbReference type="RuleBase" id="RU000688"/>
    </source>
</evidence>
<feature type="compositionally biased region" description="Low complexity" evidence="12">
    <location>
        <begin position="1552"/>
        <end position="1563"/>
    </location>
</feature>
<dbReference type="InterPro" id="IPR016024">
    <property type="entry name" value="ARM-type_fold"/>
</dbReference>
<feature type="transmembrane region" description="Helical" evidence="13">
    <location>
        <begin position="1880"/>
        <end position="1901"/>
    </location>
</feature>
<evidence type="ECO:0000256" key="10">
    <source>
        <dbReference type="ARBA" id="ARBA00023224"/>
    </source>
</evidence>
<evidence type="ECO:0000313" key="15">
    <source>
        <dbReference type="EMBL" id="KAG9509776.1"/>
    </source>
</evidence>
<feature type="region of interest" description="Disordered" evidence="12">
    <location>
        <begin position="419"/>
        <end position="466"/>
    </location>
</feature>
<dbReference type="PRINTS" id="PR00237">
    <property type="entry name" value="GPCRRHODOPSN"/>
</dbReference>
<evidence type="ECO:0000256" key="4">
    <source>
        <dbReference type="ARBA" id="ARBA00022692"/>
    </source>
</evidence>
<evidence type="ECO:0000256" key="12">
    <source>
        <dbReference type="SAM" id="MobiDB-lite"/>
    </source>
</evidence>
<keyword evidence="8" id="KW-1015">Disulfide bond</keyword>
<feature type="transmembrane region" description="Helical" evidence="13">
    <location>
        <begin position="1838"/>
        <end position="1860"/>
    </location>
</feature>
<accession>A0ABQ7S8N7</accession>
<feature type="transmembrane region" description="Helical" evidence="13">
    <location>
        <begin position="2440"/>
        <end position="2459"/>
    </location>
</feature>
<feature type="compositionally biased region" description="Basic and acidic residues" evidence="12">
    <location>
        <begin position="1180"/>
        <end position="1192"/>
    </location>
</feature>
<feature type="compositionally biased region" description="Low complexity" evidence="12">
    <location>
        <begin position="1599"/>
        <end position="1615"/>
    </location>
</feature>
<evidence type="ECO:0000256" key="1">
    <source>
        <dbReference type="ARBA" id="ARBA00004651"/>
    </source>
</evidence>
<feature type="domain" description="G-protein coupled receptors family 1 profile" evidence="14">
    <location>
        <begin position="1737"/>
        <end position="2456"/>
    </location>
</feature>
<feature type="region of interest" description="Disordered" evidence="12">
    <location>
        <begin position="2028"/>
        <end position="2058"/>
    </location>
</feature>
<feature type="transmembrane region" description="Helical" evidence="13">
    <location>
        <begin position="1797"/>
        <end position="1817"/>
    </location>
</feature>
<keyword evidence="4 11" id="KW-0812">Transmembrane</keyword>
<feature type="compositionally biased region" description="Low complexity" evidence="12">
    <location>
        <begin position="1439"/>
        <end position="1453"/>
    </location>
</feature>
<feature type="compositionally biased region" description="Low complexity" evidence="12">
    <location>
        <begin position="431"/>
        <end position="452"/>
    </location>
</feature>
<sequence length="2582" mass="286371">PTEFNHYHDHSFASSIASSQPNLSCETGWVTEPSNLVELDPTKDISDLITSFEETRAKLKCRISMDKNLITQCLQLLEHDALTVKEYGIGALVPVIKLLEPDVDRIIQHGALYMLGTLALVSATARDELIKHGIIDLVHSVIDRQQQDEGILHKTSRLIKLLVSIKKPCLDAETSLALLKEARYLISVAPLWVTVTNGLEAINLLLNQKSMLNFYDLEVALQLMNFLDNCDGNVVDGARAALLSLIAQPRLNGKRDATFIKDYIMPKLIAILKSGANHAGLHIAMIMLDGLIYINCDHAHSVVTDDKSVQRLKELAQTKNCKNCRSTGRTVSRAPDEVLWAMQVAGVIKKKCPKIYSQRSVDLDSVRVSSYGISYEESKSKNVRDYSFRVVVVHVRYDSEASKQDLRLHKSYDYRSDSLTASTTTPTMAKQQTISSTQATTTQQQQQPSQLQPHLHSGSNQQHSGEPIFASSVTSTITSSYAITRQEHQQQRQHKRQYYLKGCVIVIMKDHHSQDHQQANASQRRQKRARNNNNHNNDVGIGMHTMSQAATAAEQDSLSGGRAARGCCVCCPFLVQVVGGRAANEMGLTLNSCSSSSTLCSVSLTNLCLRPQCTSQFATVRHSLTSCTLAGNSVGCGRHCPLAARHFRVAHRSSSRAAHAARIRRRASGSSDGDCRHRSACCHTVQHHCFCCPHHTSFLTSRSFRSHNPSARACASPRGSVRCCCCYVCVCGDDDVNDDHVGDVSNVASDACCRWRWTWRRRKSARIKHRSKQQHSFVVLCPLSSSSSSSLSNSNDESAQSKLNITQCCCCYPQLNPYLSETKHTCQAVLIFDQQDNHTETETPVSLPPGGAVSSQESAKAEGHCVICLWHIRTGNNSSPTKERRSMCQQMMRAAGAVSTQSARAQVDAIEQLNVIDVYEQLGSQLSLKLNSSCGCGANVAPNERGTHNIEKRISLTTLFFEKRLGQRTLAQLDVQIVHQGHSGAVCNASRQQQQQLKQLLCGAGLHWCHKSDTLCDVVVLCNSCHSGNDDHNANYNTDADNDDQDDPTTYELRLSATRLEAEAPISVDARRRDETPTLAPYLTRPDYGTLTAWNEHNSLTTTPEPPLFADTTVVTSASFLSSASSSPSSSSWSLWASSQTATSPFIDDDTTREWHETTTKSQQRRRQRQSRQTTTATTNERRANNNDERVVNKYGHQHRCCWLHSSSNNNNGHDKNHSKHLRARTHNQMARRQHNNNNSNKRAQRTTTAAALTPSERQQLQLKDNNNDDHDKSDNSHKYELEHEHNSTYDNESDDDNRDNNNQNDVWARAVPVVRHEPVFDNIVGKRQRHDNERMAHLVTLKLTPGLQERAGDDTNRDDHPRGRARPTTAAHSAAHSQAWQTELMASEFFVAPTRVEPVRKPAALFGYVHTEDTKKLTGSRRYNAALTSTLKSPAAASYNNKNSQNSNNNSNVGAQIDEEDNDESTEETISSTATTDVKNDKHCRLNEYESTRLRLLLLAPNASGHLLATHTSSRGVPQVHHDHLQLPTSGGINQPHEHAPYAQQWQQPGSSATPEAAAASTKENKEEEEEEDKVRERRKSYTSHQQRHSQQFDNELDNFSINDDDINNNNQNDYRPESSEESEEQHQRASVQATATALVEATATAVAAEAASNSSSSSSSITTPTTAITHNTTTHTGASIVDNGISIDGGGSGDGTTASAAAASAVIDTATAVAASKPALIGVLLATIIVVTFVGNVLVCVSVVRVRKLRTPSNYLLVSLAISDLCVATLVMPFAMYYELSTSGWQLGPRLCDLWVSFDVTSCTASILNLCTISVDRYLAITRPLTYGVKRTARHMFTLIFCVWCASCLISVPPLLISGNEYGTPSAPKCEVSQSLPYQLYATLGAFYIPLTIMICLYYKIYGAAKRVLEADARATVGRLVVMQAPLVCATLTSSNLGAPSDAATTIARDHPAACDRPPPPVSLSTNANLSQQQQQQHTDDYETNSTKKQDHNKIAITKDLSHRRFFVDSNSNSNLNTNRTNLNEIEKAKSKSNPKQQQQQLLPRHERSKQQLPLLCNDRRRFSRSLEAPLLLRWSNDASSPVFNDNDNDNDDDGDVDDACEKLCTTLTKSPTSNANGTIVCVAQTNHHHSFRHHHNQCKPRRSSTSDALILLRLQQQQQQAQLTSDAMCLAGVNDNNNDDSATSQTVINQQLIDNSNDCGYFDSGARINGVNQSKQQRDDSARHCSFQCDEHEINNYETTKTTAENVDANSAVNSECEFEDDDTRIGGQTFEDSTITTTSQRAIKPANAIDVPNKTATQSHRAQDLTLPHQAQPTQQTQPTRANCLATPEPVTLTAATSASAVALDVKQEETGERETDELSLKKQQLQLQQQQQLYAEQDEQRRRRTSSVLRERKASVTLGVIMTAFTVCWLPFFILAVLRPFWASVNELPQFVNTLTLWLGYTNSLLNPIIYVTFHHDFRAAFKHLLCCRCSTVNERIRKQEFRQNYGLASDNNNNSNNYNYNYNYNYTYNATPTPPADATVGADSLTHQSLLNHSQSPITATKQQQQHALQMQLQYQSLTNCQQQHYTPSRPAHNNF</sequence>
<evidence type="ECO:0000256" key="5">
    <source>
        <dbReference type="ARBA" id="ARBA00022989"/>
    </source>
</evidence>
<dbReference type="PANTHER" id="PTHR24248:SF199">
    <property type="entry name" value="IP13425P-RELATED"/>
    <property type="match status" value="1"/>
</dbReference>
<feature type="compositionally biased region" description="Basic and acidic residues" evidence="12">
    <location>
        <begin position="1351"/>
        <end position="1363"/>
    </location>
</feature>
<feature type="compositionally biased region" description="Basic and acidic residues" evidence="12">
    <location>
        <begin position="1150"/>
        <end position="1159"/>
    </location>
</feature>
<feature type="region of interest" description="Disordered" evidence="12">
    <location>
        <begin position="1437"/>
        <end position="1479"/>
    </location>
</feature>
<feature type="region of interest" description="Disordered" evidence="12">
    <location>
        <begin position="1228"/>
        <end position="1304"/>
    </location>
</feature>
<keyword evidence="16" id="KW-1185">Reference proteome</keyword>
<feature type="transmembrane region" description="Helical" evidence="13">
    <location>
        <begin position="2399"/>
        <end position="2420"/>
    </location>
</feature>
<feature type="region of interest" description="Disordered" evidence="12">
    <location>
        <begin position="1953"/>
        <end position="1996"/>
    </location>
</feature>
<keyword evidence="6 11" id="KW-0297">G-protein coupled receptor</keyword>
<dbReference type="CDD" id="cd15329">
    <property type="entry name" value="7tmA_5-HT7"/>
    <property type="match status" value="1"/>
</dbReference>
<feature type="compositionally biased region" description="Low complexity" evidence="12">
    <location>
        <begin position="1469"/>
        <end position="1478"/>
    </location>
</feature>
<dbReference type="InterPro" id="IPR000276">
    <property type="entry name" value="GPCR_Rhodpsn"/>
</dbReference>
<dbReference type="Proteomes" id="UP000825002">
    <property type="component" value="Unassembled WGS sequence"/>
</dbReference>
<dbReference type="SUPFAM" id="SSF81321">
    <property type="entry name" value="Family A G protein-coupled receptor-like"/>
    <property type="match status" value="1"/>
</dbReference>
<protein>
    <submittedName>
        <fullName evidence="15">5-hydroxytryptamine receptor 1</fullName>
    </submittedName>
</protein>
<evidence type="ECO:0000256" key="2">
    <source>
        <dbReference type="ARBA" id="ARBA00010663"/>
    </source>
</evidence>
<keyword evidence="7 13" id="KW-0472">Membrane</keyword>
<feature type="non-terminal residue" evidence="15">
    <location>
        <position position="1"/>
    </location>
</feature>
<feature type="region of interest" description="Disordered" evidence="12">
    <location>
        <begin position="1143"/>
        <end position="1192"/>
    </location>
</feature>
<keyword evidence="3" id="KW-1003">Cell membrane</keyword>
<dbReference type="Pfam" id="PF00001">
    <property type="entry name" value="7tm_1"/>
    <property type="match status" value="2"/>
</dbReference>
<dbReference type="EMBL" id="JAIFTH010000341">
    <property type="protein sequence ID" value="KAG9509776.1"/>
    <property type="molecule type" value="Genomic_DNA"/>
</dbReference>
<keyword evidence="9 11" id="KW-0675">Receptor</keyword>
<evidence type="ECO:0000256" key="13">
    <source>
        <dbReference type="SAM" id="Phobius"/>
    </source>
</evidence>
<proteinExistence type="inferred from homology"/>
<evidence type="ECO:0000256" key="9">
    <source>
        <dbReference type="ARBA" id="ARBA00023170"/>
    </source>
</evidence>
<name>A0ABQ7S8N7_9ACAR</name>
<evidence type="ECO:0000256" key="3">
    <source>
        <dbReference type="ARBA" id="ARBA00022475"/>
    </source>
</evidence>
<evidence type="ECO:0000256" key="6">
    <source>
        <dbReference type="ARBA" id="ARBA00023040"/>
    </source>
</evidence>
<feature type="region of interest" description="Disordered" evidence="12">
    <location>
        <begin position="1347"/>
        <end position="1376"/>
    </location>
</feature>
<feature type="region of interest" description="Disordered" evidence="12">
    <location>
        <begin position="512"/>
        <end position="539"/>
    </location>
</feature>
<comment type="similarity">
    <text evidence="2 11">Belongs to the G-protein coupled receptor 1 family.</text>
</comment>
<dbReference type="InterPro" id="IPR017452">
    <property type="entry name" value="GPCR_Rhodpsn_7TM"/>
</dbReference>
<feature type="compositionally biased region" description="Basic and acidic residues" evidence="12">
    <location>
        <begin position="1980"/>
        <end position="1996"/>
    </location>
</feature>
<feature type="compositionally biased region" description="Polar residues" evidence="12">
    <location>
        <begin position="419"/>
        <end position="430"/>
    </location>
</feature>
<feature type="region of interest" description="Disordered" evidence="12">
    <location>
        <begin position="1514"/>
        <end position="1638"/>
    </location>
</feature>
<dbReference type="PROSITE" id="PS00237">
    <property type="entry name" value="G_PROTEIN_RECEP_F1_1"/>
    <property type="match status" value="1"/>
</dbReference>
<feature type="transmembrane region" description="Helical" evidence="13">
    <location>
        <begin position="1721"/>
        <end position="1745"/>
    </location>
</feature>
<comment type="caution">
    <text evidence="15">The sequence shown here is derived from an EMBL/GenBank/DDBJ whole genome shotgun (WGS) entry which is preliminary data.</text>
</comment>
<gene>
    <name evidence="15" type="primary">5-HT7</name>
    <name evidence="15" type="ORF">GZH46_01695</name>
</gene>
<evidence type="ECO:0000259" key="14">
    <source>
        <dbReference type="PROSITE" id="PS50262"/>
    </source>
</evidence>
<feature type="compositionally biased region" description="Basic residues" evidence="12">
    <location>
        <begin position="1578"/>
        <end position="1589"/>
    </location>
</feature>
<feature type="compositionally biased region" description="Low complexity" evidence="12">
    <location>
        <begin position="1367"/>
        <end position="1376"/>
    </location>
</feature>
<feature type="compositionally biased region" description="Acidic residues" evidence="12">
    <location>
        <begin position="1458"/>
        <end position="1468"/>
    </location>
</feature>
<organism evidence="15 16">
    <name type="scientific">Fragariocoptes setiger</name>
    <dbReference type="NCBI Taxonomy" id="1670756"/>
    <lineage>
        <taxon>Eukaryota</taxon>
        <taxon>Metazoa</taxon>
        <taxon>Ecdysozoa</taxon>
        <taxon>Arthropoda</taxon>
        <taxon>Chelicerata</taxon>
        <taxon>Arachnida</taxon>
        <taxon>Acari</taxon>
        <taxon>Acariformes</taxon>
        <taxon>Trombidiformes</taxon>
        <taxon>Prostigmata</taxon>
        <taxon>Eupodina</taxon>
        <taxon>Eriophyoidea</taxon>
        <taxon>Phytoptidae</taxon>
        <taxon>Fragariocoptes</taxon>
    </lineage>
</organism>
<feature type="transmembrane region" description="Helical" evidence="13">
    <location>
        <begin position="1757"/>
        <end position="1777"/>
    </location>
</feature>
<dbReference type="PANTHER" id="PTHR24248">
    <property type="entry name" value="ADRENERGIC RECEPTOR-RELATED G-PROTEIN COUPLED RECEPTOR"/>
    <property type="match status" value="1"/>
</dbReference>
<reference evidence="15 16" key="1">
    <citation type="submission" date="2020-10" db="EMBL/GenBank/DDBJ databases">
        <authorList>
            <person name="Klimov P.B."/>
            <person name="Dyachkov S.M."/>
            <person name="Chetverikov P.E."/>
        </authorList>
    </citation>
    <scope>NUCLEOTIDE SEQUENCE [LARGE SCALE GENOMIC DNA]</scope>
    <source>
        <strain evidence="15">BMOC 18-1129-001#AD2665</strain>
        <tissue evidence="15">Entire mites</tissue>
    </source>
</reference>
<feature type="compositionally biased region" description="Basic and acidic residues" evidence="12">
    <location>
        <begin position="1266"/>
        <end position="1288"/>
    </location>
</feature>
<dbReference type="SUPFAM" id="SSF48371">
    <property type="entry name" value="ARM repeat"/>
    <property type="match status" value="1"/>
</dbReference>
<keyword evidence="10 11" id="KW-0807">Transducer</keyword>
<comment type="subcellular location">
    <subcellularLocation>
        <location evidence="1">Cell membrane</location>
        <topology evidence="1">Multi-pass membrane protein</topology>
    </subcellularLocation>
</comment>
<evidence type="ECO:0000256" key="7">
    <source>
        <dbReference type="ARBA" id="ARBA00023136"/>
    </source>
</evidence>
<evidence type="ECO:0000256" key="8">
    <source>
        <dbReference type="ARBA" id="ARBA00023157"/>
    </source>
</evidence>
<keyword evidence="5 13" id="KW-1133">Transmembrane helix</keyword>
<feature type="region of interest" description="Disordered" evidence="12">
    <location>
        <begin position="1651"/>
        <end position="1676"/>
    </location>
</feature>